<accession>A0A1N7MLM4</accession>
<evidence type="ECO:0000259" key="3">
    <source>
        <dbReference type="Pfam" id="PF13505"/>
    </source>
</evidence>
<feature type="chain" id="PRO_5009943504" evidence="2">
    <location>
        <begin position="28"/>
        <end position="169"/>
    </location>
</feature>
<evidence type="ECO:0000313" key="5">
    <source>
        <dbReference type="Proteomes" id="UP000185639"/>
    </source>
</evidence>
<organism evidence="4 5">
    <name type="scientific">Thalassolituus maritimus</name>
    <dbReference type="NCBI Taxonomy" id="484498"/>
    <lineage>
        <taxon>Bacteria</taxon>
        <taxon>Pseudomonadati</taxon>
        <taxon>Pseudomonadota</taxon>
        <taxon>Gammaproteobacteria</taxon>
        <taxon>Oceanospirillales</taxon>
        <taxon>Oceanospirillaceae</taxon>
        <taxon>Thalassolituus</taxon>
    </lineage>
</organism>
<keyword evidence="1 2" id="KW-0732">Signal</keyword>
<dbReference type="AlphaFoldDB" id="A0A1N7MLM4"/>
<reference evidence="5" key="1">
    <citation type="submission" date="2017-01" db="EMBL/GenBank/DDBJ databases">
        <authorList>
            <person name="Varghese N."/>
            <person name="Submissions S."/>
        </authorList>
    </citation>
    <scope>NUCLEOTIDE SEQUENCE [LARGE SCALE GENOMIC DNA]</scope>
    <source>
        <strain evidence="5">DSM 24913</strain>
    </source>
</reference>
<name>A0A1N7MLM4_9GAMM</name>
<dbReference type="Gene3D" id="2.40.160.20">
    <property type="match status" value="1"/>
</dbReference>
<dbReference type="Pfam" id="PF13505">
    <property type="entry name" value="OMP_b-brl"/>
    <property type="match status" value="1"/>
</dbReference>
<evidence type="ECO:0000256" key="1">
    <source>
        <dbReference type="ARBA" id="ARBA00022729"/>
    </source>
</evidence>
<dbReference type="InterPro" id="IPR027385">
    <property type="entry name" value="Beta-barrel_OMP"/>
</dbReference>
<dbReference type="STRING" id="484498.SAMN05421686_105278"/>
<dbReference type="EMBL" id="FTOH01000005">
    <property type="protein sequence ID" value="SIS87056.1"/>
    <property type="molecule type" value="Genomic_DNA"/>
</dbReference>
<dbReference type="SUPFAM" id="SSF56925">
    <property type="entry name" value="OMPA-like"/>
    <property type="match status" value="1"/>
</dbReference>
<protein>
    <submittedName>
        <fullName evidence="4">Outer membrane protein beta-barrel domain-containing protein</fullName>
    </submittedName>
</protein>
<keyword evidence="5" id="KW-1185">Reference proteome</keyword>
<dbReference type="RefSeq" id="WP_068434630.1">
    <property type="nucleotide sequence ID" value="NZ_CAJWBH010000013.1"/>
</dbReference>
<feature type="signal peptide" evidence="2">
    <location>
        <begin position="1"/>
        <end position="27"/>
    </location>
</feature>
<dbReference type="InterPro" id="IPR011250">
    <property type="entry name" value="OMP/PagP_B-barrel"/>
</dbReference>
<evidence type="ECO:0000256" key="2">
    <source>
        <dbReference type="SAM" id="SignalP"/>
    </source>
</evidence>
<proteinExistence type="predicted"/>
<feature type="domain" description="Outer membrane protein beta-barrel" evidence="3">
    <location>
        <begin position="15"/>
        <end position="169"/>
    </location>
</feature>
<sequence length="169" mass="18028">MKMVMNTLTKKMAILGIAGACAAPVMADRAMYAGGGLGMAELGDDNDVTMPYGRFGMYINENFSGEVRAGFGLDDDGVELDSLLGGYVRGGIALSDVFFPYAIVGLTRADYSYDNGAFSDSDDEMGLSMGIGADFNINERLEINAEYMNYIDDDDVELDALGVGLAVNF</sequence>
<gene>
    <name evidence="4" type="ORF">SAMN05421686_105278</name>
</gene>
<evidence type="ECO:0000313" key="4">
    <source>
        <dbReference type="EMBL" id="SIS87056.1"/>
    </source>
</evidence>
<dbReference type="Proteomes" id="UP000185639">
    <property type="component" value="Unassembled WGS sequence"/>
</dbReference>